<proteinExistence type="inferred from homology"/>
<evidence type="ECO:0000256" key="7">
    <source>
        <dbReference type="ARBA" id="ARBA00023242"/>
    </source>
</evidence>
<dbReference type="InterPro" id="IPR001356">
    <property type="entry name" value="HD"/>
</dbReference>
<reference evidence="12 13" key="1">
    <citation type="submission" date="2024-12" db="EMBL/GenBank/DDBJ databases">
        <title>The unique morphological basis and parallel evolutionary history of personate flowers in Penstemon.</title>
        <authorList>
            <person name="Depatie T.H."/>
            <person name="Wessinger C.A."/>
        </authorList>
    </citation>
    <scope>NUCLEOTIDE SEQUENCE [LARGE SCALE GENOMIC DNA]</scope>
    <source>
        <strain evidence="12">WTNN_2</strain>
        <tissue evidence="12">Leaf</tissue>
    </source>
</reference>
<comment type="subcellular location">
    <subcellularLocation>
        <location evidence="1 9 10">Nucleus</location>
    </subcellularLocation>
</comment>
<feature type="domain" description="Homeobox" evidence="11">
    <location>
        <begin position="101"/>
        <end position="156"/>
    </location>
</feature>
<keyword evidence="13" id="KW-1185">Reference proteome</keyword>
<name>A0ABD3T1K6_9LAMI</name>
<dbReference type="SMART" id="SM00389">
    <property type="entry name" value="HOX"/>
    <property type="match status" value="1"/>
</dbReference>
<evidence type="ECO:0000256" key="1">
    <source>
        <dbReference type="ARBA" id="ARBA00004123"/>
    </source>
</evidence>
<keyword evidence="4 9" id="KW-0238">DNA-binding</keyword>
<dbReference type="PANTHER" id="PTHR45940:SF13">
    <property type="entry name" value="WUSCHEL-RELATED HOMEOBOX 1"/>
    <property type="match status" value="1"/>
</dbReference>
<feature type="DNA-binding region" description="Homeobox" evidence="9">
    <location>
        <begin position="103"/>
        <end position="157"/>
    </location>
</feature>
<dbReference type="FunFam" id="1.10.10.60:FF:000146">
    <property type="entry name" value="WUSCHEL-related homeobox 4"/>
    <property type="match status" value="1"/>
</dbReference>
<dbReference type="CDD" id="cd00086">
    <property type="entry name" value="homeodomain"/>
    <property type="match status" value="1"/>
</dbReference>
<dbReference type="AlphaFoldDB" id="A0ABD3T1K6"/>
<keyword evidence="5 9" id="KW-0371">Homeobox</keyword>
<keyword evidence="2" id="KW-0217">Developmental protein</keyword>
<evidence type="ECO:0000256" key="5">
    <source>
        <dbReference type="ARBA" id="ARBA00023155"/>
    </source>
</evidence>
<evidence type="ECO:0000259" key="11">
    <source>
        <dbReference type="PROSITE" id="PS50071"/>
    </source>
</evidence>
<dbReference type="InterPro" id="IPR009057">
    <property type="entry name" value="Homeodomain-like_sf"/>
</dbReference>
<dbReference type="GO" id="GO:0003677">
    <property type="term" value="F:DNA binding"/>
    <property type="evidence" value="ECO:0007669"/>
    <property type="project" value="UniProtKB-UniRule"/>
</dbReference>
<evidence type="ECO:0000256" key="10">
    <source>
        <dbReference type="RuleBase" id="RU000682"/>
    </source>
</evidence>
<evidence type="ECO:0000256" key="6">
    <source>
        <dbReference type="ARBA" id="ARBA00023163"/>
    </source>
</evidence>
<sequence>MWMLQCNGHSHGQDLKMSEYGRKLRPLVPRPICSCNKMMKSTFSTMPTTSCCYCIQNPNILSWNHPLIMSGVNNNDYGVKREMSMNMNMNMPLVSSRWNPTPEQLQALEEMYRRGTRTPSAEQIQQIASKLRRFGKIEGKNVFYWFQNHKARERQKKRRQLELLAAGKKKLCHVDQTLEEKSIGLSRRYFDIEHPKNLATPTKDSESMHGSEVLLAECKKAKNELKCWELGLSSNYLPPDKTVHTITAENGIKEINHTLQLFPIGSNNDLGNSIATHHMGEIHQIGGTKFMPNEFIEFLPTKN</sequence>
<dbReference type="GO" id="GO:0099402">
    <property type="term" value="P:plant organ development"/>
    <property type="evidence" value="ECO:0007669"/>
    <property type="project" value="UniProtKB-ARBA"/>
</dbReference>
<keyword evidence="3" id="KW-0805">Transcription regulation</keyword>
<evidence type="ECO:0000256" key="3">
    <source>
        <dbReference type="ARBA" id="ARBA00023015"/>
    </source>
</evidence>
<keyword evidence="7 9" id="KW-0539">Nucleus</keyword>
<dbReference type="PROSITE" id="PS50071">
    <property type="entry name" value="HOMEOBOX_2"/>
    <property type="match status" value="1"/>
</dbReference>
<dbReference type="Pfam" id="PF00046">
    <property type="entry name" value="Homeodomain"/>
    <property type="match status" value="1"/>
</dbReference>
<dbReference type="InterPro" id="IPR044555">
    <property type="entry name" value="WUSCHEL-like"/>
</dbReference>
<evidence type="ECO:0000256" key="4">
    <source>
        <dbReference type="ARBA" id="ARBA00023125"/>
    </source>
</evidence>
<accession>A0ABD3T1K6</accession>
<evidence type="ECO:0000313" key="13">
    <source>
        <dbReference type="Proteomes" id="UP001634393"/>
    </source>
</evidence>
<evidence type="ECO:0000313" key="12">
    <source>
        <dbReference type="EMBL" id="KAL3830784.1"/>
    </source>
</evidence>
<gene>
    <name evidence="12" type="ORF">ACJIZ3_019586</name>
</gene>
<evidence type="ECO:0000256" key="2">
    <source>
        <dbReference type="ARBA" id="ARBA00022473"/>
    </source>
</evidence>
<keyword evidence="6" id="KW-0804">Transcription</keyword>
<dbReference type="SUPFAM" id="SSF46689">
    <property type="entry name" value="Homeodomain-like"/>
    <property type="match status" value="1"/>
</dbReference>
<dbReference type="GO" id="GO:0005634">
    <property type="term" value="C:nucleus"/>
    <property type="evidence" value="ECO:0007669"/>
    <property type="project" value="UniProtKB-SubCell"/>
</dbReference>
<evidence type="ECO:0000256" key="8">
    <source>
        <dbReference type="ARBA" id="ARBA00024040"/>
    </source>
</evidence>
<evidence type="ECO:0000256" key="9">
    <source>
        <dbReference type="PROSITE-ProRule" id="PRU00108"/>
    </source>
</evidence>
<protein>
    <recommendedName>
        <fullName evidence="11">Homeobox domain-containing protein</fullName>
    </recommendedName>
</protein>
<dbReference type="Proteomes" id="UP001634393">
    <property type="component" value="Unassembled WGS sequence"/>
</dbReference>
<dbReference type="PANTHER" id="PTHR45940">
    <property type="entry name" value="WUSCHEL-RELATED HOMEOBOX 1-RELATED"/>
    <property type="match status" value="1"/>
</dbReference>
<dbReference type="EMBL" id="JBJXBP010000005">
    <property type="protein sequence ID" value="KAL3830784.1"/>
    <property type="molecule type" value="Genomic_DNA"/>
</dbReference>
<comment type="similarity">
    <text evidence="8">Belongs to the WUS homeobox family.</text>
</comment>
<comment type="caution">
    <text evidence="12">The sequence shown here is derived from an EMBL/GenBank/DDBJ whole genome shotgun (WGS) entry which is preliminary data.</text>
</comment>
<dbReference type="Gene3D" id="1.10.10.60">
    <property type="entry name" value="Homeodomain-like"/>
    <property type="match status" value="1"/>
</dbReference>
<organism evidence="12 13">
    <name type="scientific">Penstemon smallii</name>
    <dbReference type="NCBI Taxonomy" id="265156"/>
    <lineage>
        <taxon>Eukaryota</taxon>
        <taxon>Viridiplantae</taxon>
        <taxon>Streptophyta</taxon>
        <taxon>Embryophyta</taxon>
        <taxon>Tracheophyta</taxon>
        <taxon>Spermatophyta</taxon>
        <taxon>Magnoliopsida</taxon>
        <taxon>eudicotyledons</taxon>
        <taxon>Gunneridae</taxon>
        <taxon>Pentapetalae</taxon>
        <taxon>asterids</taxon>
        <taxon>lamiids</taxon>
        <taxon>Lamiales</taxon>
        <taxon>Plantaginaceae</taxon>
        <taxon>Cheloneae</taxon>
        <taxon>Penstemon</taxon>
    </lineage>
</organism>